<evidence type="ECO:0000256" key="1">
    <source>
        <dbReference type="SAM" id="SignalP"/>
    </source>
</evidence>
<name>A0A2S6INF4_9FLAO</name>
<comment type="caution">
    <text evidence="3">The sequence shown here is derived from an EMBL/GenBank/DDBJ whole genome shotgun (WGS) entry which is preliminary data.</text>
</comment>
<evidence type="ECO:0000313" key="4">
    <source>
        <dbReference type="Proteomes" id="UP000239002"/>
    </source>
</evidence>
<dbReference type="Pfam" id="PF13648">
    <property type="entry name" value="Lipocalin_4"/>
    <property type="match status" value="1"/>
</dbReference>
<feature type="domain" description="Lipocalin-like" evidence="2">
    <location>
        <begin position="31"/>
        <end position="137"/>
    </location>
</feature>
<evidence type="ECO:0000313" key="3">
    <source>
        <dbReference type="EMBL" id="PPK95749.1"/>
    </source>
</evidence>
<gene>
    <name evidence="3" type="ORF">LY01_01342</name>
</gene>
<dbReference type="PROSITE" id="PS51257">
    <property type="entry name" value="PROKAR_LIPOPROTEIN"/>
    <property type="match status" value="1"/>
</dbReference>
<dbReference type="OrthoDB" id="1121756at2"/>
<evidence type="ECO:0000259" key="2">
    <source>
        <dbReference type="Pfam" id="PF13648"/>
    </source>
</evidence>
<dbReference type="RefSeq" id="WP_104515040.1">
    <property type="nucleotide sequence ID" value="NZ_MQVW01000002.1"/>
</dbReference>
<keyword evidence="4" id="KW-1185">Reference proteome</keyword>
<protein>
    <submittedName>
        <fullName evidence="3">Lipocalin-like protein</fullName>
    </submittedName>
</protein>
<accession>A0A2S6INF4</accession>
<feature type="chain" id="PRO_5015715828" evidence="1">
    <location>
        <begin position="24"/>
        <end position="159"/>
    </location>
</feature>
<proteinExistence type="predicted"/>
<dbReference type="EMBL" id="PTJE01000002">
    <property type="protein sequence ID" value="PPK95749.1"/>
    <property type="molecule type" value="Genomic_DNA"/>
</dbReference>
<sequence length="159" mass="17755">MKKILFLGLLVVFAITSCSTTNAVKQTTRVIDGNWIIESVTYDGVGEFKSTLLQDVAASCFEGSNWNFVANNNRGTYNINNANCSTGERYFIWDVPGSKEMIKGDLLLKITDTKYKSESNAGYQLEITRANESNMTWSIPASVNGETVYVNMNFVKNNY</sequence>
<dbReference type="InterPro" id="IPR024311">
    <property type="entry name" value="Lipocalin-like"/>
</dbReference>
<feature type="signal peptide" evidence="1">
    <location>
        <begin position="1"/>
        <end position="23"/>
    </location>
</feature>
<keyword evidence="1" id="KW-0732">Signal</keyword>
<dbReference type="Proteomes" id="UP000239002">
    <property type="component" value="Unassembled WGS sequence"/>
</dbReference>
<dbReference type="AlphaFoldDB" id="A0A2S6INF4"/>
<organism evidence="3 4">
    <name type="scientific">Nonlabens xylanidelens</name>
    <dbReference type="NCBI Taxonomy" id="191564"/>
    <lineage>
        <taxon>Bacteria</taxon>
        <taxon>Pseudomonadati</taxon>
        <taxon>Bacteroidota</taxon>
        <taxon>Flavobacteriia</taxon>
        <taxon>Flavobacteriales</taxon>
        <taxon>Flavobacteriaceae</taxon>
        <taxon>Nonlabens</taxon>
    </lineage>
</organism>
<reference evidence="3 4" key="1">
    <citation type="submission" date="2018-02" db="EMBL/GenBank/DDBJ databases">
        <title>Genomic Encyclopedia of Archaeal and Bacterial Type Strains, Phase II (KMG-II): from individual species to whole genera.</title>
        <authorList>
            <person name="Goeker M."/>
        </authorList>
    </citation>
    <scope>NUCLEOTIDE SEQUENCE [LARGE SCALE GENOMIC DNA]</scope>
    <source>
        <strain evidence="3 4">DSM 16809</strain>
    </source>
</reference>